<accession>A0A382QN10</accession>
<dbReference type="CDD" id="cd00593">
    <property type="entry name" value="RIBOc"/>
    <property type="match status" value="1"/>
</dbReference>
<feature type="non-terminal residue" evidence="3">
    <location>
        <position position="60"/>
    </location>
</feature>
<keyword evidence="1" id="KW-0378">Hydrolase</keyword>
<dbReference type="Gene3D" id="1.10.1520.10">
    <property type="entry name" value="Ribonuclease III domain"/>
    <property type="match status" value="1"/>
</dbReference>
<reference evidence="3" key="1">
    <citation type="submission" date="2018-05" db="EMBL/GenBank/DDBJ databases">
        <authorList>
            <person name="Lanie J.A."/>
            <person name="Ng W.-L."/>
            <person name="Kazmierczak K.M."/>
            <person name="Andrzejewski T.M."/>
            <person name="Davidsen T.M."/>
            <person name="Wayne K.J."/>
            <person name="Tettelin H."/>
            <person name="Glass J.I."/>
            <person name="Rusch D."/>
            <person name="Podicherti R."/>
            <person name="Tsui H.-C.T."/>
            <person name="Winkler M.E."/>
        </authorList>
    </citation>
    <scope>NUCLEOTIDE SEQUENCE</scope>
</reference>
<evidence type="ECO:0000256" key="1">
    <source>
        <dbReference type="ARBA" id="ARBA00022801"/>
    </source>
</evidence>
<proteinExistence type="predicted"/>
<dbReference type="PANTHER" id="PTHR14950">
    <property type="entry name" value="DICER-RELATED"/>
    <property type="match status" value="1"/>
</dbReference>
<dbReference type="SUPFAM" id="SSF69065">
    <property type="entry name" value="RNase III domain-like"/>
    <property type="match status" value="1"/>
</dbReference>
<sequence>MQKTDLWCEKKFGYSFRDKILLKTALTHRSFSGENNERLEFLGDSVLDLVISEYLFQSFT</sequence>
<protein>
    <recommendedName>
        <fullName evidence="2">RNase III domain-containing protein</fullName>
    </recommendedName>
</protein>
<dbReference type="PANTHER" id="PTHR14950:SF37">
    <property type="entry name" value="ENDORIBONUCLEASE DICER"/>
    <property type="match status" value="1"/>
</dbReference>
<dbReference type="Pfam" id="PF14622">
    <property type="entry name" value="Ribonucleas_3_3"/>
    <property type="match status" value="1"/>
</dbReference>
<dbReference type="GO" id="GO:0004525">
    <property type="term" value="F:ribonuclease III activity"/>
    <property type="evidence" value="ECO:0007669"/>
    <property type="project" value="InterPro"/>
</dbReference>
<organism evidence="3">
    <name type="scientific">marine metagenome</name>
    <dbReference type="NCBI Taxonomy" id="408172"/>
    <lineage>
        <taxon>unclassified sequences</taxon>
        <taxon>metagenomes</taxon>
        <taxon>ecological metagenomes</taxon>
    </lineage>
</organism>
<gene>
    <name evidence="3" type="ORF">METZ01_LOCUS338575</name>
</gene>
<dbReference type="GO" id="GO:0006396">
    <property type="term" value="P:RNA processing"/>
    <property type="evidence" value="ECO:0007669"/>
    <property type="project" value="InterPro"/>
</dbReference>
<dbReference type="PROSITE" id="PS00517">
    <property type="entry name" value="RNASE_3_1"/>
    <property type="match status" value="1"/>
</dbReference>
<dbReference type="AlphaFoldDB" id="A0A382QN10"/>
<dbReference type="InterPro" id="IPR000999">
    <property type="entry name" value="RNase_III_dom"/>
</dbReference>
<feature type="domain" description="RNase III" evidence="2">
    <location>
        <begin position="9"/>
        <end position="60"/>
    </location>
</feature>
<name>A0A382QN10_9ZZZZ</name>
<evidence type="ECO:0000313" key="3">
    <source>
        <dbReference type="EMBL" id="SVC85721.1"/>
    </source>
</evidence>
<dbReference type="PROSITE" id="PS50142">
    <property type="entry name" value="RNASE_3_2"/>
    <property type="match status" value="1"/>
</dbReference>
<dbReference type="EMBL" id="UINC01115009">
    <property type="protein sequence ID" value="SVC85721.1"/>
    <property type="molecule type" value="Genomic_DNA"/>
</dbReference>
<evidence type="ECO:0000259" key="2">
    <source>
        <dbReference type="PROSITE" id="PS50142"/>
    </source>
</evidence>
<dbReference type="InterPro" id="IPR036389">
    <property type="entry name" value="RNase_III_sf"/>
</dbReference>